<evidence type="ECO:0000256" key="12">
    <source>
        <dbReference type="RuleBase" id="RU004279"/>
    </source>
</evidence>
<feature type="domain" description="RNA polymerase N-terminal" evidence="14">
    <location>
        <begin position="355"/>
        <end position="692"/>
    </location>
</feature>
<evidence type="ECO:0000313" key="15">
    <source>
        <dbReference type="EMBL" id="CAB5372246.1"/>
    </source>
</evidence>
<dbReference type="VEuPathDB" id="FungiDB:RhiirFUN_012541"/>
<dbReference type="Pfam" id="PF04983">
    <property type="entry name" value="RNA_pol_Rpb1_3"/>
    <property type="match status" value="1"/>
</dbReference>
<dbReference type="FunFam" id="2.40.40.20:FF:000019">
    <property type="entry name" value="DNA-directed RNA polymerase II subunit RPB1"/>
    <property type="match status" value="1"/>
</dbReference>
<dbReference type="Proteomes" id="UP000684084">
    <property type="component" value="Unassembled WGS sequence"/>
</dbReference>
<feature type="region of interest" description="Disordered" evidence="13">
    <location>
        <begin position="1363"/>
        <end position="1464"/>
    </location>
</feature>
<keyword evidence="10" id="KW-0539">Nucleus</keyword>
<evidence type="ECO:0000256" key="13">
    <source>
        <dbReference type="SAM" id="MobiDB-lite"/>
    </source>
</evidence>
<dbReference type="Pfam" id="PF00623">
    <property type="entry name" value="RNA_pol_Rpb1_2"/>
    <property type="match status" value="1"/>
</dbReference>
<feature type="region of interest" description="Disordered" evidence="13">
    <location>
        <begin position="266"/>
        <end position="298"/>
    </location>
</feature>
<keyword evidence="8" id="KW-0460">Magnesium</keyword>
<keyword evidence="6" id="KW-0479">Metal-binding</keyword>
<comment type="caution">
    <text evidence="15">The sequence shown here is derived from an EMBL/GenBank/DDBJ whole genome shotgun (WGS) entry which is preliminary data.</text>
</comment>
<evidence type="ECO:0000256" key="1">
    <source>
        <dbReference type="ARBA" id="ARBA00004123"/>
    </source>
</evidence>
<dbReference type="PANTHER" id="PTHR19376">
    <property type="entry name" value="DNA-DIRECTED RNA POLYMERASE"/>
    <property type="match status" value="1"/>
</dbReference>
<organism evidence="15 16">
    <name type="scientific">Rhizophagus irregularis</name>
    <dbReference type="NCBI Taxonomy" id="588596"/>
    <lineage>
        <taxon>Eukaryota</taxon>
        <taxon>Fungi</taxon>
        <taxon>Fungi incertae sedis</taxon>
        <taxon>Mucoromycota</taxon>
        <taxon>Glomeromycotina</taxon>
        <taxon>Glomeromycetes</taxon>
        <taxon>Glomerales</taxon>
        <taxon>Glomeraceae</taxon>
        <taxon>Rhizophagus</taxon>
    </lineage>
</organism>
<dbReference type="InterPro" id="IPR007083">
    <property type="entry name" value="RNA_pol_Rpb1_4"/>
</dbReference>
<comment type="similarity">
    <text evidence="2 12">Belongs to the RNA polymerase beta' chain family.</text>
</comment>
<keyword evidence="4 12" id="KW-0808">Transferase</keyword>
<accession>A0A915ZF80</accession>
<keyword evidence="5 12" id="KW-0548">Nucleotidyltransferase</keyword>
<dbReference type="GO" id="GO:0003677">
    <property type="term" value="F:DNA binding"/>
    <property type="evidence" value="ECO:0007669"/>
    <property type="project" value="InterPro"/>
</dbReference>
<dbReference type="GO" id="GO:0005736">
    <property type="term" value="C:RNA polymerase I complex"/>
    <property type="evidence" value="ECO:0007669"/>
    <property type="project" value="TreeGrafter"/>
</dbReference>
<keyword evidence="3 12" id="KW-0240">DNA-directed RNA polymerase</keyword>
<evidence type="ECO:0000256" key="10">
    <source>
        <dbReference type="ARBA" id="ARBA00023242"/>
    </source>
</evidence>
<evidence type="ECO:0000259" key="14">
    <source>
        <dbReference type="SMART" id="SM00663"/>
    </source>
</evidence>
<protein>
    <recommendedName>
        <fullName evidence="12">DNA-directed RNA polymerase subunit</fullName>
        <ecNumber evidence="12">2.7.7.6</ecNumber>
    </recommendedName>
</protein>
<reference evidence="15" key="1">
    <citation type="submission" date="2020-05" db="EMBL/GenBank/DDBJ databases">
        <authorList>
            <person name="Rincon C."/>
            <person name="Sanders R I."/>
            <person name="Robbins C."/>
            <person name="Chaturvedi A."/>
        </authorList>
    </citation>
    <scope>NUCLEOTIDE SEQUENCE</scope>
    <source>
        <strain evidence="15">CHB12</strain>
    </source>
</reference>
<dbReference type="OrthoDB" id="270392at2759"/>
<dbReference type="InterPro" id="IPR015699">
    <property type="entry name" value="DNA-dir_RNA_pol1_lsu_N"/>
</dbReference>
<comment type="function">
    <text evidence="12">DNA-dependent RNA polymerase catalyzes the transcription of DNA into RNA using the four ribonucleoside triphosphates as substrates.</text>
</comment>
<dbReference type="PANTHER" id="PTHR19376:SF11">
    <property type="entry name" value="DNA-DIRECTED RNA POLYMERASE I SUBUNIT RPA1"/>
    <property type="match status" value="1"/>
</dbReference>
<evidence type="ECO:0000256" key="11">
    <source>
        <dbReference type="ARBA" id="ARBA00048552"/>
    </source>
</evidence>
<gene>
    <name evidence="15" type="ORF">CHRIB12_LOCUS13475</name>
</gene>
<dbReference type="InterPro" id="IPR047107">
    <property type="entry name" value="DNA-dir_RNA_pol1_lsu_C"/>
</dbReference>
<sequence length="1687" mass="190211">MNISHPLGNEVKTASFSCYTSEEIKKLSVKEIFNPVIFDAVGIPNEGGLYDPALGPFTHSTLYGSNILHIIEIPVTLRIYHCGTCNLDFYRCPGHFGHIELPVPVYNPLFFAHSLALLRSICLECHHFKLNLSQTVRYIAKLKLLKHGLLLESQRVDGIGINDFLSNDGDCGNDNESDMSGSESIKENINALDQFVNMSLKKGDKKKYKLTAIIAERKKIMTEFLSACSKIKQCGHCDSLAASFKKEGYSKIFRKQLSIKYQNIRSKRKPLDSQTEEKMSEREQQDAQRANSEINNNVPISKSGNEFITPEALRDHFHKLFANESELCTLLYSAQGIISDVISSRHKSQKVIGSNIFFIDVIAVPPTRFRPANVVNDKTMENPQNEHLTRILNARQEFLNYAAKMNKSKTPESQTAEDHQEIINSLMKTWIDLQDAVNGLMDNTKGNIPTAYGKQAAAGIKQILEKKEGLFRKHLMGKRVNYAARSVISPDPYVDTDEIGVPLRFAKKLTYPEPVTEYNLKDMTNAVINGPDIWPGATHVQHEDGTIVNLASLPLESRIALSEQLVRENAFKSPFTQYNIKSNVNKKVFRHLRNGDMLLLNRQPTLHKPSIMAHKARILRGEMTIRMHYANCNAYNADFDGDEMNMHFPQNEIARAEAMIIGNTNQQYIGPTAGNPLRGLIQDHVVTGLWMTCKDTFFIKGDYQQIVYAALRPDPCDARRVLTIPPAIYKPKPLWTGKQVITTILMNLTRGRVPLNLKSKNKISAGYWGWSASEEDTVIFMDGEHLTGVLDKSQFGATAFGLVHSCYELYSADIAGQFLSILGRMFTAYVQRCGFSCRLDDLHLTPEGDEERRLLMENNRNIGKRTAFEYVGMNHVAELPNVDKDFKDMMEEVLRDTEKHQGLDAVMKSKVNMLRTSIVNTCIPKGLLKVFPYNNMQMMTISGAKGTSVNVSQISCCLGQQELEGRRVPVMVSGKTLPSFQPYDPSARAGGFIGDRFLTGIKPQEYFYHCMAGREGLIDTAVKTSRSGYLQRCLIKHLEGLRVHYDHTVRDIDGSVIQFHYGEDSLDIVKQKHLNKFQFNAENYKALIQKYDVAKAPSLFNMSEASIHAKKATKKPMTYDPALSIYSPSRYLGSVSETFHNALEKYSKENPDKLLDKSNKENSLTRPAFVKLMHLKYLHSLVEPGEAVGLLAAQGIGEPSTQMTLNTFHFAGFGAKNVTLGIPRLREIIMTASADIKTPVMTLPLRNHVSNEEAEKFCQEISKLNLAEVIEQMTVYEQIARRDADSTTIRKKMYTIHMKFYPKHEYEEEFNIVPRNIEDAIELNFIRHLESFIKKEVKSAIGKNDTAEVYEFDIGKPLKKSKELRSETFDESAPIRNTGGNDSDDNDDDATNDKVRLRTRQHATYDAPDEDDLEVIRQTQKASTDEDFEDDENNEQQQPKLDDINDDDISTLNRSQRSNKAADGLRDRRDRIIINSNYVTDYRFDNENDGWCEIELEFPPSTKKLIILGMAEAASKKSVIREISGISKCYPIANETGNDTSKTIATEGVNFYSIWKYDDIIDLNNIYSNDIVAILNTYGVEAARAAIVKEISAVFAAYGINVHPKHVTLVADYMTFEGKFKPFNRIGLDTSTSPLLKMSFESTCSFLTQATLHGDTDLLESPSARLVLGKVVQGGTGSFEVRIPFKS</sequence>
<evidence type="ECO:0000256" key="7">
    <source>
        <dbReference type="ARBA" id="ARBA00022833"/>
    </source>
</evidence>
<dbReference type="GO" id="GO:0006351">
    <property type="term" value="P:DNA-templated transcription"/>
    <property type="evidence" value="ECO:0007669"/>
    <property type="project" value="InterPro"/>
</dbReference>
<dbReference type="InterPro" id="IPR000722">
    <property type="entry name" value="RNA_pol_asu"/>
</dbReference>
<dbReference type="InterPro" id="IPR006592">
    <property type="entry name" value="RNA_pol_N"/>
</dbReference>
<dbReference type="Pfam" id="PF04998">
    <property type="entry name" value="RNA_pol_Rpb1_5"/>
    <property type="match status" value="1"/>
</dbReference>
<evidence type="ECO:0000256" key="6">
    <source>
        <dbReference type="ARBA" id="ARBA00022723"/>
    </source>
</evidence>
<evidence type="ECO:0000256" key="9">
    <source>
        <dbReference type="ARBA" id="ARBA00023163"/>
    </source>
</evidence>
<dbReference type="FunFam" id="1.10.150.390:FF:000005">
    <property type="entry name" value="DNA-directed RNA polymerase subunit"/>
    <property type="match status" value="1"/>
</dbReference>
<comment type="catalytic activity">
    <reaction evidence="11 12">
        <text>RNA(n) + a ribonucleoside 5'-triphosphate = RNA(n+1) + diphosphate</text>
        <dbReference type="Rhea" id="RHEA:21248"/>
        <dbReference type="Rhea" id="RHEA-COMP:14527"/>
        <dbReference type="Rhea" id="RHEA-COMP:17342"/>
        <dbReference type="ChEBI" id="CHEBI:33019"/>
        <dbReference type="ChEBI" id="CHEBI:61557"/>
        <dbReference type="ChEBI" id="CHEBI:140395"/>
        <dbReference type="EC" id="2.7.7.6"/>
    </reaction>
</comment>
<evidence type="ECO:0000256" key="2">
    <source>
        <dbReference type="ARBA" id="ARBA00006460"/>
    </source>
</evidence>
<dbReference type="EC" id="2.7.7.6" evidence="12"/>
<evidence type="ECO:0000256" key="8">
    <source>
        <dbReference type="ARBA" id="ARBA00022842"/>
    </source>
</evidence>
<dbReference type="VEuPathDB" id="FungiDB:RhiirFUN_012542"/>
<dbReference type="CDD" id="cd01435">
    <property type="entry name" value="RNAP_I_RPA1_N"/>
    <property type="match status" value="1"/>
</dbReference>
<keyword evidence="9 12" id="KW-0804">Transcription</keyword>
<dbReference type="InterPro" id="IPR007081">
    <property type="entry name" value="RNA_pol_Rpb1_5"/>
</dbReference>
<feature type="compositionally biased region" description="Acidic residues" evidence="13">
    <location>
        <begin position="1425"/>
        <end position="1434"/>
    </location>
</feature>
<dbReference type="Pfam" id="PF05000">
    <property type="entry name" value="RNA_pol_Rpb1_4"/>
    <property type="match status" value="1"/>
</dbReference>
<comment type="subcellular location">
    <subcellularLocation>
        <location evidence="1">Nucleus</location>
    </subcellularLocation>
</comment>
<dbReference type="InterPro" id="IPR007066">
    <property type="entry name" value="RNA_pol_Rpb1_3"/>
</dbReference>
<feature type="compositionally biased region" description="Polar residues" evidence="13">
    <location>
        <begin position="287"/>
        <end position="298"/>
    </location>
</feature>
<dbReference type="SMART" id="SM00663">
    <property type="entry name" value="RPOLA_N"/>
    <property type="match status" value="1"/>
</dbReference>
<dbReference type="CDD" id="cd02735">
    <property type="entry name" value="RNAP_I_Rpa1_C"/>
    <property type="match status" value="1"/>
</dbReference>
<dbReference type="Pfam" id="PF04997">
    <property type="entry name" value="RNA_pol_Rpb1_1"/>
    <property type="match status" value="1"/>
</dbReference>
<evidence type="ECO:0000313" key="16">
    <source>
        <dbReference type="Proteomes" id="UP000684084"/>
    </source>
</evidence>
<dbReference type="GO" id="GO:0003899">
    <property type="term" value="F:DNA-directed RNA polymerase activity"/>
    <property type="evidence" value="ECO:0007669"/>
    <property type="project" value="UniProtKB-EC"/>
</dbReference>
<feature type="compositionally biased region" description="Polar residues" evidence="13">
    <location>
        <begin position="1450"/>
        <end position="1459"/>
    </location>
</feature>
<evidence type="ECO:0000256" key="4">
    <source>
        <dbReference type="ARBA" id="ARBA00022679"/>
    </source>
</evidence>
<dbReference type="InterPro" id="IPR007080">
    <property type="entry name" value="RNA_pol_Rpb1_1"/>
</dbReference>
<evidence type="ECO:0000256" key="3">
    <source>
        <dbReference type="ARBA" id="ARBA00022478"/>
    </source>
</evidence>
<feature type="compositionally biased region" description="Basic and acidic residues" evidence="13">
    <location>
        <begin position="269"/>
        <end position="286"/>
    </location>
</feature>
<name>A0A915ZF80_9GLOM</name>
<evidence type="ECO:0000256" key="5">
    <source>
        <dbReference type="ARBA" id="ARBA00022695"/>
    </source>
</evidence>
<dbReference type="EMBL" id="CAGKOT010000030">
    <property type="protein sequence ID" value="CAB5372246.1"/>
    <property type="molecule type" value="Genomic_DNA"/>
</dbReference>
<keyword evidence="7" id="KW-0862">Zinc</keyword>
<dbReference type="InterPro" id="IPR045867">
    <property type="entry name" value="DNA-dir_RpoC_beta_prime"/>
</dbReference>
<proteinExistence type="inferred from homology"/>
<dbReference type="GO" id="GO:0046872">
    <property type="term" value="F:metal ion binding"/>
    <property type="evidence" value="ECO:0007669"/>
    <property type="project" value="UniProtKB-KW"/>
</dbReference>